<evidence type="ECO:0008006" key="6">
    <source>
        <dbReference type="Google" id="ProtNLM"/>
    </source>
</evidence>
<dbReference type="eggNOG" id="KOG4210">
    <property type="taxonomic scope" value="Eukaryota"/>
</dbReference>
<keyword evidence="2" id="KW-0539">Nucleus</keyword>
<dbReference type="AlphaFoldDB" id="B9RQX9"/>
<dbReference type="KEGG" id="rcu:8258595"/>
<organism evidence="4 5">
    <name type="scientific">Ricinus communis</name>
    <name type="common">Castor bean</name>
    <dbReference type="NCBI Taxonomy" id="3988"/>
    <lineage>
        <taxon>Eukaryota</taxon>
        <taxon>Viridiplantae</taxon>
        <taxon>Streptophyta</taxon>
        <taxon>Embryophyta</taxon>
        <taxon>Tracheophyta</taxon>
        <taxon>Spermatophyta</taxon>
        <taxon>Magnoliopsida</taxon>
        <taxon>eudicotyledons</taxon>
        <taxon>Gunneridae</taxon>
        <taxon>Pentapetalae</taxon>
        <taxon>rosids</taxon>
        <taxon>fabids</taxon>
        <taxon>Malpighiales</taxon>
        <taxon>Euphorbiaceae</taxon>
        <taxon>Acalyphoideae</taxon>
        <taxon>Acalypheae</taxon>
        <taxon>Ricinus</taxon>
    </lineage>
</organism>
<dbReference type="STRING" id="3988.B9RQX9"/>
<dbReference type="PROSITE" id="PS51257">
    <property type="entry name" value="PROKAR_LIPOPROTEIN"/>
    <property type="match status" value="1"/>
</dbReference>
<evidence type="ECO:0000313" key="5">
    <source>
        <dbReference type="Proteomes" id="UP000008311"/>
    </source>
</evidence>
<feature type="compositionally biased region" description="Polar residues" evidence="3">
    <location>
        <begin position="194"/>
        <end position="208"/>
    </location>
</feature>
<evidence type="ECO:0000256" key="1">
    <source>
        <dbReference type="ARBA" id="ARBA00004123"/>
    </source>
</evidence>
<keyword evidence="5" id="KW-1185">Reference proteome</keyword>
<accession>B9RQX9</accession>
<sequence>MKMPWIFNSPSAEDECSSPTSSTTSCSSIGKNSDLWEGESSSDSEDCKEESEVQSVYKGKIDLLDALEDALPIRRGVSKFYSGRSKSFACVAGASSYSSIKDIAKPDNAYIRIRRSNLAFKLRHQGGISKRPIGSSPSALALGGVALSRSESIHSSTDSDSSSNFTFLLHPNSRSHLPSLQSLVPSRASHNNLCSLSSPSRGVTSRRSVSLPDFQRYAATESTK</sequence>
<evidence type="ECO:0000256" key="3">
    <source>
        <dbReference type="SAM" id="MobiDB-lite"/>
    </source>
</evidence>
<dbReference type="GO" id="GO:0006950">
    <property type="term" value="P:response to stress"/>
    <property type="evidence" value="ECO:0007669"/>
    <property type="project" value="UniProtKB-ARBA"/>
</dbReference>
<feature type="compositionally biased region" description="Acidic residues" evidence="3">
    <location>
        <begin position="36"/>
        <end position="49"/>
    </location>
</feature>
<dbReference type="InterPro" id="IPR051992">
    <property type="entry name" value="OxStress_Response_Reg"/>
</dbReference>
<dbReference type="InParanoid" id="B9RQX9"/>
<feature type="region of interest" description="Disordered" evidence="3">
    <location>
        <begin position="194"/>
        <end position="224"/>
    </location>
</feature>
<reference evidence="5" key="1">
    <citation type="journal article" date="2010" name="Nat. Biotechnol.">
        <title>Draft genome sequence of the oilseed species Ricinus communis.</title>
        <authorList>
            <person name="Chan A.P."/>
            <person name="Crabtree J."/>
            <person name="Zhao Q."/>
            <person name="Lorenzi H."/>
            <person name="Orvis J."/>
            <person name="Puiu D."/>
            <person name="Melake-Berhan A."/>
            <person name="Jones K.M."/>
            <person name="Redman J."/>
            <person name="Chen G."/>
            <person name="Cahoon E.B."/>
            <person name="Gedil M."/>
            <person name="Stanke M."/>
            <person name="Haas B.J."/>
            <person name="Wortman J.R."/>
            <person name="Fraser-Liggett C.M."/>
            <person name="Ravel J."/>
            <person name="Rabinowicz P.D."/>
        </authorList>
    </citation>
    <scope>NUCLEOTIDE SEQUENCE [LARGE SCALE GENOMIC DNA]</scope>
    <source>
        <strain evidence="5">cv. Hale</strain>
    </source>
</reference>
<dbReference type="GO" id="GO:0005634">
    <property type="term" value="C:nucleus"/>
    <property type="evidence" value="ECO:0007669"/>
    <property type="project" value="UniProtKB-SubCell"/>
</dbReference>
<gene>
    <name evidence="4" type="ORF">RCOM_0707620</name>
</gene>
<evidence type="ECO:0000256" key="2">
    <source>
        <dbReference type="ARBA" id="ARBA00023242"/>
    </source>
</evidence>
<dbReference type="OrthoDB" id="852226at2759"/>
<protein>
    <recommendedName>
        <fullName evidence="6">MTD1</fullName>
    </recommendedName>
</protein>
<comment type="subcellular location">
    <subcellularLocation>
        <location evidence="1">Nucleus</location>
    </subcellularLocation>
</comment>
<feature type="compositionally biased region" description="Low complexity" evidence="3">
    <location>
        <begin position="17"/>
        <end position="35"/>
    </location>
</feature>
<dbReference type="PANTHER" id="PTHR33172:SF37">
    <property type="entry name" value="PROTEIN OXIDATIVE STRESS 3 LIKE 1"/>
    <property type="match status" value="1"/>
</dbReference>
<proteinExistence type="predicted"/>
<evidence type="ECO:0000313" key="4">
    <source>
        <dbReference type="EMBL" id="EEF46150.1"/>
    </source>
</evidence>
<dbReference type="PANTHER" id="PTHR33172">
    <property type="entry name" value="OS08G0516900 PROTEIN"/>
    <property type="match status" value="1"/>
</dbReference>
<name>B9RQX9_RICCO</name>
<dbReference type="EMBL" id="EQ973802">
    <property type="protein sequence ID" value="EEF46150.1"/>
    <property type="molecule type" value="Genomic_DNA"/>
</dbReference>
<feature type="region of interest" description="Disordered" evidence="3">
    <location>
        <begin position="1"/>
        <end position="51"/>
    </location>
</feature>
<dbReference type="OMA" id="SYSMANI"/>
<dbReference type="Proteomes" id="UP000008311">
    <property type="component" value="Unassembled WGS sequence"/>
</dbReference>